<accession>A0ABQ5P7V1</accession>
<proteinExistence type="predicted"/>
<keyword evidence="2" id="KW-0808">Transferase</keyword>
<protein>
    <submittedName>
        <fullName evidence="2">Aminotransferase class V-fold PLP-dependent enzyme</fullName>
    </submittedName>
</protein>
<dbReference type="RefSeq" id="WP_323450627.1">
    <property type="nucleotide sequence ID" value="NZ_BSBI01000015.1"/>
</dbReference>
<sequence>MDTVDAGDAVDALETPGGAEFTPGTTYLNTAGCGLLPARAAAAMTGLIQELTEGRTGGAGDEAPIAAARRSFARIAHVPEDRVAVGGAVAVHVGMIAQSLPPGAEVLLPEGEFTSVVTPFTIRDDLRVRYAPLDRLADAVRPGTALVAFSLVQSADGRFADGAAVRAAAGAHGARTLADASQSAGWLPLAAGEWDYTVTAGFKYLLCPRGVSFLTVGEDAQESLPPIHAGAVAAERPGSLYGPVEELARSARRYDEPVSFVPYYGAEQALALVEEIGVDALRAHATALARRFRSGLADSGLAELGQPLPEEESAVVCVPGLGHRAADLERAGVVVSARAGHLRTAFHLYNSAADVDRALDVLAAAPRT</sequence>
<name>A0ABQ5P7V1_9ACTN</name>
<dbReference type="PANTHER" id="PTHR43586:SF21">
    <property type="entry name" value="PYRIDOXAL PHOSPHATE (PLP)-DEPENDENT ASPARTATE AMINOTRANSFERASE SUPERFAMILY"/>
    <property type="match status" value="1"/>
</dbReference>
<dbReference type="InterPro" id="IPR015421">
    <property type="entry name" value="PyrdxlP-dep_Trfase_major"/>
</dbReference>
<evidence type="ECO:0000313" key="3">
    <source>
        <dbReference type="Proteomes" id="UP001291653"/>
    </source>
</evidence>
<dbReference type="PANTHER" id="PTHR43586">
    <property type="entry name" value="CYSTEINE DESULFURASE"/>
    <property type="match status" value="1"/>
</dbReference>
<dbReference type="GO" id="GO:0008483">
    <property type="term" value="F:transaminase activity"/>
    <property type="evidence" value="ECO:0007669"/>
    <property type="project" value="UniProtKB-KW"/>
</dbReference>
<keyword evidence="3" id="KW-1185">Reference proteome</keyword>
<keyword evidence="2" id="KW-0032">Aminotransferase</keyword>
<dbReference type="SUPFAM" id="SSF53383">
    <property type="entry name" value="PLP-dependent transferases"/>
    <property type="match status" value="1"/>
</dbReference>
<feature type="domain" description="Aminotransferase class V" evidence="1">
    <location>
        <begin position="110"/>
        <end position="341"/>
    </location>
</feature>
<dbReference type="InterPro" id="IPR015422">
    <property type="entry name" value="PyrdxlP-dep_Trfase_small"/>
</dbReference>
<gene>
    <name evidence="2" type="ORF">SYYSPA8_30200</name>
</gene>
<reference evidence="2 3" key="1">
    <citation type="submission" date="2022-10" db="EMBL/GenBank/DDBJ databases">
        <title>Draft genome sequence of Streptomyces sp. YSPA8.</title>
        <authorList>
            <person name="Moriuchi R."/>
            <person name="Dohra H."/>
            <person name="Yamamura H."/>
            <person name="Kodani S."/>
        </authorList>
    </citation>
    <scope>NUCLEOTIDE SEQUENCE [LARGE SCALE GENOMIC DNA]</scope>
    <source>
        <strain evidence="2 3">YSPA8</strain>
    </source>
</reference>
<evidence type="ECO:0000313" key="2">
    <source>
        <dbReference type="EMBL" id="GLF98659.1"/>
    </source>
</evidence>
<comment type="caution">
    <text evidence="2">The sequence shown here is derived from an EMBL/GenBank/DDBJ whole genome shotgun (WGS) entry which is preliminary data.</text>
</comment>
<dbReference type="Gene3D" id="3.90.1150.10">
    <property type="entry name" value="Aspartate Aminotransferase, domain 1"/>
    <property type="match status" value="1"/>
</dbReference>
<dbReference type="Proteomes" id="UP001291653">
    <property type="component" value="Unassembled WGS sequence"/>
</dbReference>
<organism evidence="2 3">
    <name type="scientific">Streptomyces yaizuensis</name>
    <dbReference type="NCBI Taxonomy" id="2989713"/>
    <lineage>
        <taxon>Bacteria</taxon>
        <taxon>Bacillati</taxon>
        <taxon>Actinomycetota</taxon>
        <taxon>Actinomycetes</taxon>
        <taxon>Kitasatosporales</taxon>
        <taxon>Streptomycetaceae</taxon>
        <taxon>Streptomyces</taxon>
    </lineage>
</organism>
<dbReference type="InterPro" id="IPR015424">
    <property type="entry name" value="PyrdxlP-dep_Trfase"/>
</dbReference>
<dbReference type="InterPro" id="IPR000192">
    <property type="entry name" value="Aminotrans_V_dom"/>
</dbReference>
<dbReference type="Pfam" id="PF00266">
    <property type="entry name" value="Aminotran_5"/>
    <property type="match status" value="1"/>
</dbReference>
<dbReference type="EMBL" id="BSBI01000015">
    <property type="protein sequence ID" value="GLF98659.1"/>
    <property type="molecule type" value="Genomic_DNA"/>
</dbReference>
<evidence type="ECO:0000259" key="1">
    <source>
        <dbReference type="Pfam" id="PF00266"/>
    </source>
</evidence>
<dbReference type="Gene3D" id="3.40.640.10">
    <property type="entry name" value="Type I PLP-dependent aspartate aminotransferase-like (Major domain)"/>
    <property type="match status" value="1"/>
</dbReference>